<keyword evidence="13" id="KW-1185">Reference proteome</keyword>
<feature type="binding site" evidence="8">
    <location>
        <position position="226"/>
    </location>
    <ligand>
        <name>Zn(2+)</name>
        <dbReference type="ChEBI" id="CHEBI:29105"/>
        <label>1</label>
    </ligand>
</feature>
<dbReference type="InterPro" id="IPR036365">
    <property type="entry name" value="PGBD-like_sf"/>
</dbReference>
<keyword evidence="2" id="KW-0645">Protease</keyword>
<dbReference type="GO" id="GO:0004222">
    <property type="term" value="F:metalloendopeptidase activity"/>
    <property type="evidence" value="ECO:0007669"/>
    <property type="project" value="InterPro"/>
</dbReference>
<evidence type="ECO:0000256" key="6">
    <source>
        <dbReference type="ARBA" id="ARBA00023049"/>
    </source>
</evidence>
<comment type="similarity">
    <text evidence="1">Belongs to the peptidase M10A family. Matrix metalloproteinases (MMPs) subfamily.</text>
</comment>
<dbReference type="EnsemblPlants" id="MELO3C021496.2.1">
    <property type="protein sequence ID" value="MELO3C021496.2.1"/>
    <property type="gene ID" value="MELO3C021496.2"/>
</dbReference>
<dbReference type="GeneID" id="103498042"/>
<evidence type="ECO:0000256" key="8">
    <source>
        <dbReference type="PIRSR" id="PIRSR621190-2"/>
    </source>
</evidence>
<dbReference type="KEGG" id="cmo:103498042"/>
<comment type="cofactor">
    <cofactor evidence="8">
        <name>Ca(2+)</name>
        <dbReference type="ChEBI" id="CHEBI:29108"/>
    </cofactor>
    <text evidence="8">Can bind about 5 Ca(2+) ions per subunit.</text>
</comment>
<dbReference type="InterPro" id="IPR024079">
    <property type="entry name" value="MetalloPept_cat_dom_sf"/>
</dbReference>
<dbReference type="GO" id="GO:0030198">
    <property type="term" value="P:extracellular matrix organization"/>
    <property type="evidence" value="ECO:0007669"/>
    <property type="project" value="TreeGrafter"/>
</dbReference>
<evidence type="ECO:0000256" key="3">
    <source>
        <dbReference type="ARBA" id="ARBA00022723"/>
    </source>
</evidence>
<dbReference type="GO" id="GO:0031012">
    <property type="term" value="C:extracellular matrix"/>
    <property type="evidence" value="ECO:0007669"/>
    <property type="project" value="InterPro"/>
</dbReference>
<protein>
    <submittedName>
        <fullName evidence="14">Metalloendoproteinase 1-like</fullName>
    </submittedName>
</protein>
<dbReference type="Gramene" id="MELO3C021496.2.1">
    <property type="protein sequence ID" value="MELO3C021496.2.1"/>
    <property type="gene ID" value="MELO3C021496.2"/>
</dbReference>
<comment type="cofactor">
    <cofactor evidence="8">
        <name>Zn(2+)</name>
        <dbReference type="ChEBI" id="CHEBI:29105"/>
    </cofactor>
    <text evidence="8">Binds 2 Zn(2+) ions per subunit.</text>
</comment>
<dbReference type="InterPro" id="IPR002477">
    <property type="entry name" value="Peptidoglycan-bd-like"/>
</dbReference>
<feature type="binding site" evidence="8">
    <location>
        <position position="214"/>
    </location>
    <ligand>
        <name>Ca(2+)</name>
        <dbReference type="ChEBI" id="CHEBI:29108"/>
        <label>2</label>
    </ligand>
</feature>
<organism evidence="13 14">
    <name type="scientific">Cucumis melo</name>
    <name type="common">Muskmelon</name>
    <dbReference type="NCBI Taxonomy" id="3656"/>
    <lineage>
        <taxon>Eukaryota</taxon>
        <taxon>Viridiplantae</taxon>
        <taxon>Streptophyta</taxon>
        <taxon>Embryophyta</taxon>
        <taxon>Tracheophyta</taxon>
        <taxon>Spermatophyta</taxon>
        <taxon>Magnoliopsida</taxon>
        <taxon>eudicotyledons</taxon>
        <taxon>Gunneridae</taxon>
        <taxon>Pentapetalae</taxon>
        <taxon>rosids</taxon>
        <taxon>fabids</taxon>
        <taxon>Cucurbitales</taxon>
        <taxon>Cucurbitaceae</taxon>
        <taxon>Benincaseae</taxon>
        <taxon>Cucumis</taxon>
    </lineage>
</organism>
<dbReference type="CDD" id="cd04278">
    <property type="entry name" value="ZnMc_MMP"/>
    <property type="match status" value="1"/>
</dbReference>
<name>A0A1S3C814_CUCME</name>
<dbReference type="GO" id="GO:0030574">
    <property type="term" value="P:collagen catabolic process"/>
    <property type="evidence" value="ECO:0007669"/>
    <property type="project" value="TreeGrafter"/>
</dbReference>
<feature type="domain" description="Peptidase metallopeptidase" evidence="11">
    <location>
        <begin position="162"/>
        <end position="317"/>
    </location>
</feature>
<keyword evidence="8" id="KW-0106">Calcium</keyword>
<proteinExistence type="inferred from homology"/>
<feature type="binding site" evidence="8">
    <location>
        <position position="283"/>
    </location>
    <ligand>
        <name>Zn(2+)</name>
        <dbReference type="ChEBI" id="CHEBI:29105"/>
        <label>2</label>
        <note>catalytic</note>
    </ligand>
</feature>
<accession>A0A1S3C814</accession>
<evidence type="ECO:0000256" key="5">
    <source>
        <dbReference type="ARBA" id="ARBA00022833"/>
    </source>
</evidence>
<feature type="binding site" evidence="8">
    <location>
        <position position="249"/>
    </location>
    <ligand>
        <name>Zn(2+)</name>
        <dbReference type="ChEBI" id="CHEBI:29105"/>
        <label>1</label>
    </ligand>
</feature>
<dbReference type="InterPro" id="IPR021190">
    <property type="entry name" value="Pept_M10A"/>
</dbReference>
<dbReference type="Pfam" id="PF01471">
    <property type="entry name" value="PG_binding_1"/>
    <property type="match status" value="1"/>
</dbReference>
<evidence type="ECO:0000313" key="14">
    <source>
        <dbReference type="RefSeq" id="XP_008458715.1"/>
    </source>
</evidence>
<reference evidence="12" key="1">
    <citation type="submission" date="2023-03" db="UniProtKB">
        <authorList>
            <consortium name="EnsemblPlants"/>
        </authorList>
    </citation>
    <scope>IDENTIFICATION</scope>
</reference>
<dbReference type="SMART" id="SM00235">
    <property type="entry name" value="ZnMc"/>
    <property type="match status" value="1"/>
</dbReference>
<feature type="binding site" evidence="8">
    <location>
        <position position="277"/>
    </location>
    <ligand>
        <name>Zn(2+)</name>
        <dbReference type="ChEBI" id="CHEBI:29105"/>
        <label>2</label>
        <note>catalytic</note>
    </ligand>
</feature>
<keyword evidence="3 8" id="KW-0479">Metal-binding</keyword>
<dbReference type="InterPro" id="IPR001818">
    <property type="entry name" value="Pept_M10_metallopeptidase"/>
</dbReference>
<dbReference type="GO" id="GO:0006508">
    <property type="term" value="P:proteolysis"/>
    <property type="evidence" value="ECO:0007669"/>
    <property type="project" value="UniProtKB-KW"/>
</dbReference>
<dbReference type="eggNOG" id="KOG1565">
    <property type="taxonomic scope" value="Eukaryota"/>
</dbReference>
<feature type="binding site" evidence="8">
    <location>
        <position position="254"/>
    </location>
    <ligand>
        <name>Ca(2+)</name>
        <dbReference type="ChEBI" id="CHEBI:29108"/>
        <label>3</label>
    </ligand>
</feature>
<feature type="binding site" evidence="8">
    <location>
        <position position="224"/>
    </location>
    <ligand>
        <name>Zn(2+)</name>
        <dbReference type="ChEBI" id="CHEBI:29105"/>
        <label>1</label>
    </ligand>
</feature>
<evidence type="ECO:0000256" key="9">
    <source>
        <dbReference type="PIRSR" id="PIRSR621190-5"/>
    </source>
</evidence>
<dbReference type="GO" id="GO:0008270">
    <property type="term" value="F:zinc ion binding"/>
    <property type="evidence" value="ECO:0007669"/>
    <property type="project" value="InterPro"/>
</dbReference>
<evidence type="ECO:0000256" key="10">
    <source>
        <dbReference type="SAM" id="SignalP"/>
    </source>
</evidence>
<evidence type="ECO:0000259" key="11">
    <source>
        <dbReference type="SMART" id="SM00235"/>
    </source>
</evidence>
<dbReference type="SUPFAM" id="SSF47090">
    <property type="entry name" value="PGBD-like"/>
    <property type="match status" value="1"/>
</dbReference>
<dbReference type="SMR" id="A0A1S3C814"/>
<evidence type="ECO:0000256" key="2">
    <source>
        <dbReference type="ARBA" id="ARBA00022670"/>
    </source>
</evidence>
<evidence type="ECO:0000256" key="1">
    <source>
        <dbReference type="ARBA" id="ARBA00009614"/>
    </source>
</evidence>
<keyword evidence="5 8" id="KW-0862">Zinc</keyword>
<feature type="binding site" evidence="8">
    <location>
        <position position="254"/>
    </location>
    <ligand>
        <name>Ca(2+)</name>
        <dbReference type="ChEBI" id="CHEBI:29108"/>
        <label>1</label>
    </ligand>
</feature>
<dbReference type="Pfam" id="PF00413">
    <property type="entry name" value="Peptidase_M10"/>
    <property type="match status" value="1"/>
</dbReference>
<feature type="binding site" evidence="8">
    <location>
        <position position="273"/>
    </location>
    <ligand>
        <name>Zn(2+)</name>
        <dbReference type="ChEBI" id="CHEBI:29105"/>
        <label>2</label>
        <note>catalytic</note>
    </ligand>
</feature>
<feature type="binding site" evidence="8">
    <location>
        <position position="232"/>
    </location>
    <ligand>
        <name>Ca(2+)</name>
        <dbReference type="ChEBI" id="CHEBI:29108"/>
        <label>3</label>
    </ligand>
</feature>
<feature type="binding site" evidence="8">
    <location>
        <position position="239"/>
    </location>
    <ligand>
        <name>Zn(2+)</name>
        <dbReference type="ChEBI" id="CHEBI:29105"/>
        <label>1</label>
    </ligand>
</feature>
<feature type="active site" evidence="7">
    <location>
        <position position="274"/>
    </location>
</feature>
<reference evidence="14" key="2">
    <citation type="submission" date="2025-04" db="UniProtKB">
        <authorList>
            <consortium name="RefSeq"/>
        </authorList>
    </citation>
    <scope>IDENTIFICATION</scope>
</reference>
<evidence type="ECO:0000313" key="13">
    <source>
        <dbReference type="Proteomes" id="UP001652600"/>
    </source>
</evidence>
<dbReference type="AlphaFoldDB" id="A0A1S3C814"/>
<dbReference type="InParanoid" id="A0A1S3C814"/>
<dbReference type="InterPro" id="IPR033739">
    <property type="entry name" value="M10A_MMP"/>
</dbReference>
<dbReference type="SUPFAM" id="SSF55486">
    <property type="entry name" value="Metalloproteases ('zincins'), catalytic domain"/>
    <property type="match status" value="1"/>
</dbReference>
<dbReference type="PANTHER" id="PTHR10201:SF213">
    <property type="entry name" value="METALLOENDOPROTEINASE 2-MMP-LIKE"/>
    <property type="match status" value="1"/>
</dbReference>
<feature type="binding site" evidence="8">
    <location>
        <position position="231"/>
    </location>
    <ligand>
        <name>Ca(2+)</name>
        <dbReference type="ChEBI" id="CHEBI:29108"/>
        <label>3</label>
    </ligand>
</feature>
<gene>
    <name evidence="14" type="primary">LOC103498042</name>
    <name evidence="12" type="synonym">103498042</name>
</gene>
<feature type="binding site" description="in inhibited form" evidence="8">
    <location>
        <position position="128"/>
    </location>
    <ligand>
        <name>Zn(2+)</name>
        <dbReference type="ChEBI" id="CHEBI:29105"/>
        <label>2</label>
        <note>catalytic</note>
    </ligand>
</feature>
<feature type="binding site" evidence="8">
    <location>
        <position position="251"/>
    </location>
    <ligand>
        <name>Ca(2+)</name>
        <dbReference type="ChEBI" id="CHEBI:29108"/>
        <label>3</label>
    </ligand>
</feature>
<evidence type="ECO:0000313" key="12">
    <source>
        <dbReference type="EnsemblPlants" id="MELO3C021496.2.1"/>
    </source>
</evidence>
<keyword evidence="4" id="KW-0378">Hydrolase</keyword>
<feature type="signal peptide" evidence="10">
    <location>
        <begin position="1"/>
        <end position="27"/>
    </location>
</feature>
<feature type="chain" id="PRO_5044565569" evidence="10">
    <location>
        <begin position="28"/>
        <end position="317"/>
    </location>
</feature>
<dbReference type="Gene3D" id="3.40.390.10">
    <property type="entry name" value="Collagenase (Catalytic Domain)"/>
    <property type="match status" value="1"/>
</dbReference>
<feature type="short sequence motif" description="Cysteine switch" evidence="9">
    <location>
        <begin position="126"/>
        <end position="133"/>
    </location>
</feature>
<dbReference type="Proteomes" id="UP001652600">
    <property type="component" value="Chromosome 9"/>
</dbReference>
<keyword evidence="6" id="KW-0482">Metalloprotease</keyword>
<evidence type="ECO:0000256" key="7">
    <source>
        <dbReference type="PIRSR" id="PIRSR621190-1"/>
    </source>
</evidence>
<dbReference type="PANTHER" id="PTHR10201">
    <property type="entry name" value="MATRIX METALLOPROTEINASE"/>
    <property type="match status" value="1"/>
</dbReference>
<dbReference type="PRINTS" id="PR00138">
    <property type="entry name" value="MATRIXIN"/>
</dbReference>
<dbReference type="InterPro" id="IPR006026">
    <property type="entry name" value="Peptidase_Metallo"/>
</dbReference>
<evidence type="ECO:0000256" key="4">
    <source>
        <dbReference type="ARBA" id="ARBA00022801"/>
    </source>
</evidence>
<feature type="binding site" evidence="8">
    <location>
        <position position="291"/>
    </location>
    <ligand>
        <name>Zn(2+)</name>
        <dbReference type="ChEBI" id="CHEBI:29105"/>
        <label>2</label>
        <note>catalytic</note>
    </ligand>
</feature>
<dbReference type="OrthoDB" id="406838at2759"/>
<dbReference type="RefSeq" id="XP_008458715.1">
    <property type="nucleotide sequence ID" value="XM_008460493.2"/>
</dbReference>
<sequence length="317" mass="35623">MASSKAIQIIFPFTLLFLSLFPNLNTSSPMILKHNSHNMNSSNSLMFLKNLQGCHLGDTKQGIQQIKKYLQRFGYITTNIQKHSNPIFDDTFDQVLESALKTYQTNHNLAPSGILDSNTLAQIAKPRCGVQDVIKNKKRNQNYKNNGHIHFHKVSHFTFFEGNLKWPSSKFHLSYGFLPNYPIEAIKPVSRAFSKWSLNTHFKFSHVVDYRKADIKISFERGEHGDNAPFDGVGGVLAHAYPPTDGRLHFDGDEAWSVGAISGYFDVETVALHEIGHILGLQHSTIEEAIMFPSIPEGVTKGLHGDDIAGIKTLYRV</sequence>
<keyword evidence="10" id="KW-0732">Signal</keyword>